<dbReference type="CDD" id="cd11033">
    <property type="entry name" value="CYP142-like"/>
    <property type="match status" value="1"/>
</dbReference>
<protein>
    <submittedName>
        <fullName evidence="7">Cytochrome P450</fullName>
    </submittedName>
</protein>
<evidence type="ECO:0000256" key="4">
    <source>
        <dbReference type="ARBA" id="ARBA00023002"/>
    </source>
</evidence>
<dbReference type="GO" id="GO:0036199">
    <property type="term" value="F:cholest-4-en-3-one 26-monooxygenase activity"/>
    <property type="evidence" value="ECO:0007669"/>
    <property type="project" value="TreeGrafter"/>
</dbReference>
<dbReference type="EMBL" id="QLYX01000009">
    <property type="protein sequence ID" value="RAY13462.1"/>
    <property type="molecule type" value="Genomic_DNA"/>
</dbReference>
<evidence type="ECO:0000256" key="6">
    <source>
        <dbReference type="ARBA" id="ARBA00023033"/>
    </source>
</evidence>
<organism evidence="7 8">
    <name type="scientific">Actinomadura craniellae</name>
    <dbReference type="NCBI Taxonomy" id="2231787"/>
    <lineage>
        <taxon>Bacteria</taxon>
        <taxon>Bacillati</taxon>
        <taxon>Actinomycetota</taxon>
        <taxon>Actinomycetes</taxon>
        <taxon>Streptosporangiales</taxon>
        <taxon>Thermomonosporaceae</taxon>
        <taxon>Actinomadura</taxon>
    </lineage>
</organism>
<dbReference type="GO" id="GO:0006707">
    <property type="term" value="P:cholesterol catabolic process"/>
    <property type="evidence" value="ECO:0007669"/>
    <property type="project" value="TreeGrafter"/>
</dbReference>
<dbReference type="PANTHER" id="PTHR46696">
    <property type="entry name" value="P450, PUTATIVE (EUROFUNG)-RELATED"/>
    <property type="match status" value="1"/>
</dbReference>
<evidence type="ECO:0000256" key="5">
    <source>
        <dbReference type="ARBA" id="ARBA00023004"/>
    </source>
</evidence>
<keyword evidence="2" id="KW-0349">Heme</keyword>
<evidence type="ECO:0000313" key="7">
    <source>
        <dbReference type="EMBL" id="RAY13462.1"/>
    </source>
</evidence>
<evidence type="ECO:0000256" key="2">
    <source>
        <dbReference type="ARBA" id="ARBA00022617"/>
    </source>
</evidence>
<dbReference type="SUPFAM" id="SSF48264">
    <property type="entry name" value="Cytochrome P450"/>
    <property type="match status" value="1"/>
</dbReference>
<comment type="caution">
    <text evidence="7">The sequence shown here is derived from an EMBL/GenBank/DDBJ whole genome shotgun (WGS) entry which is preliminary data.</text>
</comment>
<dbReference type="FunFam" id="1.10.630.10:FF:000018">
    <property type="entry name" value="Cytochrome P450 monooxygenase"/>
    <property type="match status" value="1"/>
</dbReference>
<dbReference type="Gene3D" id="1.10.630.10">
    <property type="entry name" value="Cytochrome P450"/>
    <property type="match status" value="1"/>
</dbReference>
<keyword evidence="5" id="KW-0408">Iron</keyword>
<dbReference type="InterPro" id="IPR036396">
    <property type="entry name" value="Cyt_P450_sf"/>
</dbReference>
<reference evidence="7 8" key="1">
    <citation type="submission" date="2018-06" db="EMBL/GenBank/DDBJ databases">
        <title>Actinomadura craniellae sp. nov. isolated from marine sponge Craniella sp.</title>
        <authorList>
            <person name="Li L."/>
            <person name="Xu Q.H."/>
            <person name="Lin H.W."/>
            <person name="Lu Y.H."/>
        </authorList>
    </citation>
    <scope>NUCLEOTIDE SEQUENCE [LARGE SCALE GENOMIC DNA]</scope>
    <source>
        <strain evidence="7 8">LHW63021</strain>
    </source>
</reference>
<dbReference type="Pfam" id="PF00067">
    <property type="entry name" value="p450"/>
    <property type="match status" value="1"/>
</dbReference>
<keyword evidence="8" id="KW-1185">Reference proteome</keyword>
<dbReference type="PRINTS" id="PR00359">
    <property type="entry name" value="BP450"/>
</dbReference>
<comment type="similarity">
    <text evidence="1">Belongs to the cytochrome P450 family.</text>
</comment>
<dbReference type="GO" id="GO:0005506">
    <property type="term" value="F:iron ion binding"/>
    <property type="evidence" value="ECO:0007669"/>
    <property type="project" value="InterPro"/>
</dbReference>
<proteinExistence type="inferred from homology"/>
<dbReference type="InterPro" id="IPR002397">
    <property type="entry name" value="Cyt_P450_B"/>
</dbReference>
<dbReference type="PANTHER" id="PTHR46696:SF4">
    <property type="entry name" value="BIOTIN BIOSYNTHESIS CYTOCHROME P450"/>
    <property type="match status" value="1"/>
</dbReference>
<sequence>MAPKIDVIDPIGYERNGVPHEQFRWLRANDPVHWHYDPNERVPGFWAITRLEDIIYVSRHPELFSSHTRTSMFEEMSDADLAAHQQMMLFLDPPEHTRKRSMVNRGFTPRMINQLTDHVHEISHQLVDEICERGEADFVADIAAPLPLYVICEMVGAPLADRKRIFDLSNQLVGFDDPELNTSMETAQEASAEIYMYAHQIAEARQAEPRDDIATKLLQPDAEGNVLTQEEFDLFFLMLTIAGNETTRTAAAGGMLTFFQHPEQWRRLLADRSLLDSAAEEMVRWVTPINLFRRTATQDVELNGKKIKAGDKVVLFYASANRDESVIDDPDTFDIGRLANPHIGFGGGGPHYCLGTHLARLELSVLFEVLTERMPDLELAGEPRRLRSNFVNGLKELPVRFTPSPRRSRASH</sequence>
<dbReference type="AlphaFoldDB" id="A0A365H393"/>
<evidence type="ECO:0000256" key="1">
    <source>
        <dbReference type="ARBA" id="ARBA00010617"/>
    </source>
</evidence>
<keyword evidence="6" id="KW-0503">Monooxygenase</keyword>
<accession>A0A365H393</accession>
<dbReference type="GO" id="GO:0008395">
    <property type="term" value="F:steroid hydroxylase activity"/>
    <property type="evidence" value="ECO:0007669"/>
    <property type="project" value="TreeGrafter"/>
</dbReference>
<dbReference type="GO" id="GO:0020037">
    <property type="term" value="F:heme binding"/>
    <property type="evidence" value="ECO:0007669"/>
    <property type="project" value="InterPro"/>
</dbReference>
<keyword evidence="4" id="KW-0560">Oxidoreductase</keyword>
<gene>
    <name evidence="7" type="ORF">DPM19_20615</name>
</gene>
<dbReference type="RefSeq" id="WP_111869586.1">
    <property type="nucleotide sequence ID" value="NZ_QLYX01000009.1"/>
</dbReference>
<name>A0A365H393_9ACTN</name>
<dbReference type="Proteomes" id="UP000251891">
    <property type="component" value="Unassembled WGS sequence"/>
</dbReference>
<dbReference type="InterPro" id="IPR001128">
    <property type="entry name" value="Cyt_P450"/>
</dbReference>
<dbReference type="OrthoDB" id="3203662at2"/>
<keyword evidence="3" id="KW-0479">Metal-binding</keyword>
<evidence type="ECO:0000313" key="8">
    <source>
        <dbReference type="Proteomes" id="UP000251891"/>
    </source>
</evidence>
<evidence type="ECO:0000256" key="3">
    <source>
        <dbReference type="ARBA" id="ARBA00022723"/>
    </source>
</evidence>